<keyword evidence="2 4" id="KW-0560">Oxidoreductase</keyword>
<reference evidence="4 5" key="1">
    <citation type="submission" date="2019-08" db="EMBL/GenBank/DDBJ databases">
        <title>Deep-cultivation of Planctomycetes and their phenomic and genomic characterization uncovers novel biology.</title>
        <authorList>
            <person name="Wiegand S."/>
            <person name="Jogler M."/>
            <person name="Boedeker C."/>
            <person name="Pinto D."/>
            <person name="Vollmers J."/>
            <person name="Rivas-Marin E."/>
            <person name="Kohn T."/>
            <person name="Peeters S.H."/>
            <person name="Heuer A."/>
            <person name="Rast P."/>
            <person name="Oberbeckmann S."/>
            <person name="Bunk B."/>
            <person name="Jeske O."/>
            <person name="Meyerdierks A."/>
            <person name="Storesund J.E."/>
            <person name="Kallscheuer N."/>
            <person name="Luecker S."/>
            <person name="Lage O.M."/>
            <person name="Pohl T."/>
            <person name="Merkel B.J."/>
            <person name="Hornburger P."/>
            <person name="Mueller R.-W."/>
            <person name="Bruemmer F."/>
            <person name="Labrenz M."/>
            <person name="Spormann A.M."/>
            <person name="Op den Camp H."/>
            <person name="Overmann J."/>
            <person name="Amann R."/>
            <person name="Jetten M.S.M."/>
            <person name="Mascher T."/>
            <person name="Medema M.H."/>
            <person name="Devos D.P."/>
            <person name="Kaster A.-K."/>
            <person name="Ovreas L."/>
            <person name="Rohde M."/>
            <person name="Galperin M.Y."/>
            <person name="Jogler C."/>
        </authorList>
    </citation>
    <scope>NUCLEOTIDE SEQUENCE [LARGE SCALE GENOMIC DNA]</scope>
    <source>
        <strain evidence="4 5">UC8</strain>
    </source>
</reference>
<dbReference type="EMBL" id="CP042914">
    <property type="protein sequence ID" value="QEG42314.1"/>
    <property type="molecule type" value="Genomic_DNA"/>
</dbReference>
<protein>
    <submittedName>
        <fullName evidence="4">Aldehyde dehydrogenase YfmT</fullName>
        <ecNumber evidence="4">1.2.1.3</ecNumber>
    </submittedName>
</protein>
<evidence type="ECO:0000256" key="1">
    <source>
        <dbReference type="ARBA" id="ARBA00009986"/>
    </source>
</evidence>
<sequence length="451" mass="49972">MIERRKASSAVVRSAIANDNPLQPSSAVDSASYPELSAAHWDAFGAELAAAEPLQSPESAGDELRRYFQLWYDRLWANREELLSILEEICSHQSARDELDSALEAICGAADELLCHRPRRVEEVAVFHSSNVILYSYVLYGVIPSAIADRILIRPSFATRDQLNRIHERLSAGGSPIIQVVNSSQREFCTRACKSTVSVFTGRYENFNLVRYRLDNPLMLFFGTGCNPAIVTANADIPGATQSVVASRVVNSGQDCLCPDIVFVERSVADDFLQLLEKQVDTLSLGGRLDPQADINPLFYEGVAQGIQEYVQRNSQHLHRAGRICIDSNTVEPMILVSEMSEMAEVHEFFAPVFNVVIYDADQHVVDFLLEQERHAMGLAVYGKREPFCTELASLYSCVIDQSLFDAEDGNQPFGGYGPRASSVTVNGKTIGHPLLISREISRYLDDNGEA</sequence>
<evidence type="ECO:0000313" key="5">
    <source>
        <dbReference type="Proteomes" id="UP000325286"/>
    </source>
</evidence>
<dbReference type="RefSeq" id="WP_084426135.1">
    <property type="nucleotide sequence ID" value="NZ_CP042914.1"/>
</dbReference>
<dbReference type="InterPro" id="IPR016163">
    <property type="entry name" value="Ald_DH_C"/>
</dbReference>
<evidence type="ECO:0000313" key="4">
    <source>
        <dbReference type="EMBL" id="QEG42314.1"/>
    </source>
</evidence>
<dbReference type="PROSITE" id="PS00070">
    <property type="entry name" value="ALDEHYDE_DEHYDR_CYS"/>
    <property type="match status" value="1"/>
</dbReference>
<dbReference type="InterPro" id="IPR016160">
    <property type="entry name" value="Ald_DH_CS_CYS"/>
</dbReference>
<dbReference type="Proteomes" id="UP000325286">
    <property type="component" value="Chromosome"/>
</dbReference>
<dbReference type="SUPFAM" id="SSF53720">
    <property type="entry name" value="ALDH-like"/>
    <property type="match status" value="1"/>
</dbReference>
<dbReference type="InterPro" id="IPR050740">
    <property type="entry name" value="Aldehyde_DH_Superfamily"/>
</dbReference>
<proteinExistence type="inferred from homology"/>
<dbReference type="Gene3D" id="3.40.309.10">
    <property type="entry name" value="Aldehyde Dehydrogenase, Chain A, domain 2"/>
    <property type="match status" value="1"/>
</dbReference>
<gene>
    <name evidence="4" type="primary">yfmT</name>
    <name evidence="4" type="ORF">UC8_43480</name>
</gene>
<evidence type="ECO:0000256" key="2">
    <source>
        <dbReference type="ARBA" id="ARBA00023002"/>
    </source>
</evidence>
<comment type="similarity">
    <text evidence="1">Belongs to the aldehyde dehydrogenase family.</text>
</comment>
<dbReference type="InterPro" id="IPR016161">
    <property type="entry name" value="Ald_DH/histidinol_DH"/>
</dbReference>
<dbReference type="InterPro" id="IPR015590">
    <property type="entry name" value="Aldehyde_DH_dom"/>
</dbReference>
<feature type="domain" description="Aldehyde dehydrogenase" evidence="3">
    <location>
        <begin position="225"/>
        <end position="385"/>
    </location>
</feature>
<organism evidence="4 5">
    <name type="scientific">Roseimaritima ulvae</name>
    <dbReference type="NCBI Taxonomy" id="980254"/>
    <lineage>
        <taxon>Bacteria</taxon>
        <taxon>Pseudomonadati</taxon>
        <taxon>Planctomycetota</taxon>
        <taxon>Planctomycetia</taxon>
        <taxon>Pirellulales</taxon>
        <taxon>Pirellulaceae</taxon>
        <taxon>Roseimaritima</taxon>
    </lineage>
</organism>
<dbReference type="OrthoDB" id="9762913at2"/>
<dbReference type="KEGG" id="rul:UC8_43480"/>
<dbReference type="Pfam" id="PF00171">
    <property type="entry name" value="Aldedh"/>
    <property type="match status" value="1"/>
</dbReference>
<name>A0A5B9QTH2_9BACT</name>
<evidence type="ECO:0000259" key="3">
    <source>
        <dbReference type="Pfam" id="PF00171"/>
    </source>
</evidence>
<dbReference type="GO" id="GO:0004029">
    <property type="term" value="F:aldehyde dehydrogenase (NAD+) activity"/>
    <property type="evidence" value="ECO:0007669"/>
    <property type="project" value="UniProtKB-EC"/>
</dbReference>
<dbReference type="EC" id="1.2.1.3" evidence="4"/>
<accession>A0A5B9QTH2</accession>
<dbReference type="PANTHER" id="PTHR43353:SF5">
    <property type="entry name" value="SUCCINATE-SEMIALDEHYDE DEHYDROGENASE, MITOCHONDRIAL"/>
    <property type="match status" value="1"/>
</dbReference>
<dbReference type="AlphaFoldDB" id="A0A5B9QTH2"/>
<keyword evidence="5" id="KW-1185">Reference proteome</keyword>
<dbReference type="PANTHER" id="PTHR43353">
    <property type="entry name" value="SUCCINATE-SEMIALDEHYDE DEHYDROGENASE, MITOCHONDRIAL"/>
    <property type="match status" value="1"/>
</dbReference>